<dbReference type="RefSeq" id="XP_018072062.1">
    <property type="nucleotide sequence ID" value="XM_018213060.1"/>
</dbReference>
<feature type="signal peptide" evidence="3">
    <location>
        <begin position="1"/>
        <end position="19"/>
    </location>
</feature>
<dbReference type="PANTHER" id="PTHR11559">
    <property type="entry name" value="CARBOXYLESTERASE"/>
    <property type="match status" value="1"/>
</dbReference>
<feature type="domain" description="Carboxylesterase type B" evidence="4">
    <location>
        <begin position="32"/>
        <end position="560"/>
    </location>
</feature>
<evidence type="ECO:0000256" key="2">
    <source>
        <dbReference type="ARBA" id="ARBA00022801"/>
    </source>
</evidence>
<dbReference type="Proteomes" id="UP000070700">
    <property type="component" value="Unassembled WGS sequence"/>
</dbReference>
<evidence type="ECO:0000259" key="4">
    <source>
        <dbReference type="Pfam" id="PF00135"/>
    </source>
</evidence>
<dbReference type="PROSITE" id="PS00941">
    <property type="entry name" value="CARBOXYLESTERASE_B_2"/>
    <property type="match status" value="1"/>
</dbReference>
<dbReference type="Pfam" id="PF00135">
    <property type="entry name" value="COesterase"/>
    <property type="match status" value="1"/>
</dbReference>
<dbReference type="STRING" id="149040.A0A194XD76"/>
<dbReference type="InterPro" id="IPR019826">
    <property type="entry name" value="Carboxylesterase_B_AS"/>
</dbReference>
<keyword evidence="6" id="KW-1185">Reference proteome</keyword>
<evidence type="ECO:0000256" key="1">
    <source>
        <dbReference type="ARBA" id="ARBA00005964"/>
    </source>
</evidence>
<dbReference type="InterPro" id="IPR002018">
    <property type="entry name" value="CarbesteraseB"/>
</dbReference>
<dbReference type="GeneID" id="28822786"/>
<name>A0A194XD76_MOLSC</name>
<comment type="similarity">
    <text evidence="1 3">Belongs to the type-B carboxylesterase/lipase family.</text>
</comment>
<dbReference type="OrthoDB" id="408631at2759"/>
<dbReference type="PROSITE" id="PS00122">
    <property type="entry name" value="CARBOXYLESTERASE_B_1"/>
    <property type="match status" value="1"/>
</dbReference>
<dbReference type="Gene3D" id="3.40.50.1820">
    <property type="entry name" value="alpha/beta hydrolase"/>
    <property type="match status" value="1"/>
</dbReference>
<proteinExistence type="inferred from homology"/>
<organism evidence="5 6">
    <name type="scientific">Mollisia scopiformis</name>
    <name type="common">Conifer needle endophyte fungus</name>
    <name type="synonym">Phialocephala scopiformis</name>
    <dbReference type="NCBI Taxonomy" id="149040"/>
    <lineage>
        <taxon>Eukaryota</taxon>
        <taxon>Fungi</taxon>
        <taxon>Dikarya</taxon>
        <taxon>Ascomycota</taxon>
        <taxon>Pezizomycotina</taxon>
        <taxon>Leotiomycetes</taxon>
        <taxon>Helotiales</taxon>
        <taxon>Mollisiaceae</taxon>
        <taxon>Mollisia</taxon>
    </lineage>
</organism>
<evidence type="ECO:0000313" key="5">
    <source>
        <dbReference type="EMBL" id="KUJ17707.1"/>
    </source>
</evidence>
<dbReference type="InParanoid" id="A0A194XD76"/>
<protein>
    <recommendedName>
        <fullName evidence="3">Carboxylic ester hydrolase</fullName>
        <ecNumber evidence="3">3.1.1.-</ecNumber>
    </recommendedName>
</protein>
<evidence type="ECO:0000256" key="3">
    <source>
        <dbReference type="RuleBase" id="RU361235"/>
    </source>
</evidence>
<keyword evidence="3" id="KW-0732">Signal</keyword>
<dbReference type="AlphaFoldDB" id="A0A194XD76"/>
<dbReference type="SUPFAM" id="SSF53474">
    <property type="entry name" value="alpha/beta-Hydrolases"/>
    <property type="match status" value="1"/>
</dbReference>
<feature type="chain" id="PRO_5008443884" description="Carboxylic ester hydrolase" evidence="3">
    <location>
        <begin position="20"/>
        <end position="616"/>
    </location>
</feature>
<dbReference type="InterPro" id="IPR050309">
    <property type="entry name" value="Type-B_Carboxylest/Lipase"/>
</dbReference>
<dbReference type="EC" id="3.1.1.-" evidence="3"/>
<dbReference type="InterPro" id="IPR019819">
    <property type="entry name" value="Carboxylesterase_B_CS"/>
</dbReference>
<evidence type="ECO:0000313" key="6">
    <source>
        <dbReference type="Proteomes" id="UP000070700"/>
    </source>
</evidence>
<dbReference type="EMBL" id="KQ947414">
    <property type="protein sequence ID" value="KUJ17707.1"/>
    <property type="molecule type" value="Genomic_DNA"/>
</dbReference>
<accession>A0A194XD76</accession>
<gene>
    <name evidence="5" type="ORF">LY89DRAFT_669004</name>
</gene>
<keyword evidence="2 3" id="KW-0378">Hydrolase</keyword>
<dbReference type="GO" id="GO:0016787">
    <property type="term" value="F:hydrolase activity"/>
    <property type="evidence" value="ECO:0007669"/>
    <property type="project" value="UniProtKB-KW"/>
</dbReference>
<reference evidence="5 6" key="1">
    <citation type="submission" date="2015-10" db="EMBL/GenBank/DDBJ databases">
        <title>Full genome of DAOMC 229536 Phialocephala scopiformis, a fungal endophyte of spruce producing the potent anti-insectan compound rugulosin.</title>
        <authorList>
            <consortium name="DOE Joint Genome Institute"/>
            <person name="Walker A.K."/>
            <person name="Frasz S.L."/>
            <person name="Seifert K.A."/>
            <person name="Miller J.D."/>
            <person name="Mondo S.J."/>
            <person name="Labutti K."/>
            <person name="Lipzen A."/>
            <person name="Dockter R."/>
            <person name="Kennedy M."/>
            <person name="Grigoriev I.V."/>
            <person name="Spatafora J.W."/>
        </authorList>
    </citation>
    <scope>NUCLEOTIDE SEQUENCE [LARGE SCALE GENOMIC DNA]</scope>
    <source>
        <strain evidence="5 6">CBS 120377</strain>
    </source>
</reference>
<sequence>MFSLLHGFLLASYTGLSTCSLHLKAKYSNTSSPTVTIKNGSYTGVYNEQYDQEYFLGIPYAQPPINDLRFRVPRSLNETWNGTKATTAWPPFCVGYGGDDDGHDLSEDCLYLNVFRPSLSSLSLSTNNSATYSNSTSKTKSKSSNSTLLPVAIWIHGGGLFMGGTNDGRYNMSFILTSGTKISKPFVAVSIQYRLSAFGFLGGKEALEGGATNLGYRDQRLAMHWVQENIEAFGGDPTQVTIWGESSGAQSVGAHLLAYGGRDDGLFRAAIAESGGPAVSYFPVLLPGGYNSTAYQSTYDIVVSNTSCAPYLSTPQSLSCIRTLPFAELNNVLNDTTSISGLSPFVPIIDEDFITTFPSLQLETGSFVKVPLLIGSNSDEGTAFGCSYNVSTDDQFLDILTSTGIPPDSIAAQIIPYLYPNIEALGIPSPIAYPNLFSYDTNLSLALGSQFRRLTSYFGDIVVNAPRRATNHAWSANNVSSWSYRFDVRPNGKTPVIGATHFAEVAFAFDNIRGEGYDVNPFGNLSSSDESKFVELADTMSRSWVSFIVDGDPNGSDEWQLAVDGGWPVYNVSVGGGEGWNLVWTVNGTGSYVEWDTYRAEAMGWVGGNFRGVYGL</sequence>
<dbReference type="InterPro" id="IPR029058">
    <property type="entry name" value="AB_hydrolase_fold"/>
</dbReference>
<dbReference type="KEGG" id="psco:LY89DRAFT_669004"/>